<evidence type="ECO:0000256" key="5">
    <source>
        <dbReference type="SAM" id="Phobius"/>
    </source>
</evidence>
<comment type="subcellular location">
    <subcellularLocation>
        <location evidence="1">Membrane</location>
        <topology evidence="1">Multi-pass membrane protein</topology>
    </subcellularLocation>
</comment>
<feature type="transmembrane region" description="Helical" evidence="5">
    <location>
        <begin position="448"/>
        <end position="465"/>
    </location>
</feature>
<gene>
    <name evidence="7" type="ORF">O3G_MSEX006697</name>
</gene>
<name>A0A922CLI2_MANSE</name>
<dbReference type="Pfam" id="PF00083">
    <property type="entry name" value="Sugar_tr"/>
    <property type="match status" value="1"/>
</dbReference>
<dbReference type="Proteomes" id="UP000791440">
    <property type="component" value="Unassembled WGS sequence"/>
</dbReference>
<feature type="transmembrane region" description="Helical" evidence="5">
    <location>
        <begin position="245"/>
        <end position="265"/>
    </location>
</feature>
<keyword evidence="3 5" id="KW-1133">Transmembrane helix</keyword>
<evidence type="ECO:0000256" key="3">
    <source>
        <dbReference type="ARBA" id="ARBA00022989"/>
    </source>
</evidence>
<evidence type="ECO:0000313" key="8">
    <source>
        <dbReference type="Proteomes" id="UP000791440"/>
    </source>
</evidence>
<sequence length="598" mass="67940">MWIMVCICSASLESTKYVICKGPISASLQSICNPVLRPTHTALTRYYSTRPASEPVLIIVWRLRFFYKKPRQERTSNTKLSLNAIFLSQTKILVREESRSFLDPQNIITFYEDSREDIIVHTKKLYTIDIIYLYKDYMGAASFNLEREARDVAVIPYPPLRVYASIICRIPECEDVNSTAEFPTWWPITTRDACTRPVLKEGIFDACSNNSFIDKVEECTEWIYESNDTVVAELNLACQPWKINLIGTIHSIGMLISMAVCGWMCDRFGRKPTLVVGLVGSCMGQFKTLATTWPVYVTVEFLEASMSGGTYTTAMVLMLEICGQSKRILSGVLFSYFIYSGELLFASIAMFVPYWKNIVRIIYTPCIFFFCYIFLIHESPRWQIVKGKTEEAKKNMLLIAKTNKVNLNTEEFKNIDGASLKDKFNIKEHEVKESIVNVITSKEIWKRLLVAAVCRYTASFVYYGLMVNSVFLPGDKYVNFLLSTVMSFPGELICLYLMNKIGRKLPLMVGFIMSGVFCIASGYVSDSYTWGKIILFLFGKMIISACFTGAITYTMELFPTSARGSLLAMSSFTSRVGGMLAPLTPMLVRSILNFKNKK</sequence>
<dbReference type="GO" id="GO:0016020">
    <property type="term" value="C:membrane"/>
    <property type="evidence" value="ECO:0007669"/>
    <property type="project" value="UniProtKB-SubCell"/>
</dbReference>
<organism evidence="7 8">
    <name type="scientific">Manduca sexta</name>
    <name type="common">Tobacco hawkmoth</name>
    <name type="synonym">Tobacco hornworm</name>
    <dbReference type="NCBI Taxonomy" id="7130"/>
    <lineage>
        <taxon>Eukaryota</taxon>
        <taxon>Metazoa</taxon>
        <taxon>Ecdysozoa</taxon>
        <taxon>Arthropoda</taxon>
        <taxon>Hexapoda</taxon>
        <taxon>Insecta</taxon>
        <taxon>Pterygota</taxon>
        <taxon>Neoptera</taxon>
        <taxon>Endopterygota</taxon>
        <taxon>Lepidoptera</taxon>
        <taxon>Glossata</taxon>
        <taxon>Ditrysia</taxon>
        <taxon>Bombycoidea</taxon>
        <taxon>Sphingidae</taxon>
        <taxon>Sphinginae</taxon>
        <taxon>Sphingini</taxon>
        <taxon>Manduca</taxon>
    </lineage>
</organism>
<keyword evidence="2 5" id="KW-0812">Transmembrane</keyword>
<accession>A0A922CLI2</accession>
<feature type="transmembrane region" description="Helical" evidence="5">
    <location>
        <begin position="358"/>
        <end position="376"/>
    </location>
</feature>
<reference evidence="7" key="1">
    <citation type="journal article" date="2016" name="Insect Biochem. Mol. Biol.">
        <title>Multifaceted biological insights from a draft genome sequence of the tobacco hornworm moth, Manduca sexta.</title>
        <authorList>
            <person name="Kanost M.R."/>
            <person name="Arrese E.L."/>
            <person name="Cao X."/>
            <person name="Chen Y.R."/>
            <person name="Chellapilla S."/>
            <person name="Goldsmith M.R."/>
            <person name="Grosse-Wilde E."/>
            <person name="Heckel D.G."/>
            <person name="Herndon N."/>
            <person name="Jiang H."/>
            <person name="Papanicolaou A."/>
            <person name="Qu J."/>
            <person name="Soulages J.L."/>
            <person name="Vogel H."/>
            <person name="Walters J."/>
            <person name="Waterhouse R.M."/>
            <person name="Ahn S.J."/>
            <person name="Almeida F.C."/>
            <person name="An C."/>
            <person name="Aqrawi P."/>
            <person name="Bretschneider A."/>
            <person name="Bryant W.B."/>
            <person name="Bucks S."/>
            <person name="Chao H."/>
            <person name="Chevignon G."/>
            <person name="Christen J.M."/>
            <person name="Clarke D.F."/>
            <person name="Dittmer N.T."/>
            <person name="Ferguson L.C.F."/>
            <person name="Garavelou S."/>
            <person name="Gordon K.H.J."/>
            <person name="Gunaratna R.T."/>
            <person name="Han Y."/>
            <person name="Hauser F."/>
            <person name="He Y."/>
            <person name="Heidel-Fischer H."/>
            <person name="Hirsh A."/>
            <person name="Hu Y."/>
            <person name="Jiang H."/>
            <person name="Kalra D."/>
            <person name="Klinner C."/>
            <person name="Konig C."/>
            <person name="Kovar C."/>
            <person name="Kroll A.R."/>
            <person name="Kuwar S.S."/>
            <person name="Lee S.L."/>
            <person name="Lehman R."/>
            <person name="Li K."/>
            <person name="Li Z."/>
            <person name="Liang H."/>
            <person name="Lovelace S."/>
            <person name="Lu Z."/>
            <person name="Mansfield J.H."/>
            <person name="McCulloch K.J."/>
            <person name="Mathew T."/>
            <person name="Morton B."/>
            <person name="Muzny D.M."/>
            <person name="Neunemann D."/>
            <person name="Ongeri F."/>
            <person name="Pauchet Y."/>
            <person name="Pu L.L."/>
            <person name="Pyrousis I."/>
            <person name="Rao X.J."/>
            <person name="Redding A."/>
            <person name="Roesel C."/>
            <person name="Sanchez-Gracia A."/>
            <person name="Schaack S."/>
            <person name="Shukla A."/>
            <person name="Tetreau G."/>
            <person name="Wang Y."/>
            <person name="Xiong G.H."/>
            <person name="Traut W."/>
            <person name="Walsh T.K."/>
            <person name="Worley K.C."/>
            <person name="Wu D."/>
            <person name="Wu W."/>
            <person name="Wu Y.Q."/>
            <person name="Zhang X."/>
            <person name="Zou Z."/>
            <person name="Zucker H."/>
            <person name="Briscoe A.D."/>
            <person name="Burmester T."/>
            <person name="Clem R.J."/>
            <person name="Feyereisen R."/>
            <person name="Grimmelikhuijzen C.J.P."/>
            <person name="Hamodrakas S.J."/>
            <person name="Hansson B.S."/>
            <person name="Huguet E."/>
            <person name="Jermiin L.S."/>
            <person name="Lan Q."/>
            <person name="Lehman H.K."/>
            <person name="Lorenzen M."/>
            <person name="Merzendorfer H."/>
            <person name="Michalopoulos I."/>
            <person name="Morton D.B."/>
            <person name="Muthukrishnan S."/>
            <person name="Oakeshott J.G."/>
            <person name="Palmer W."/>
            <person name="Park Y."/>
            <person name="Passarelli A.L."/>
            <person name="Rozas J."/>
            <person name="Schwartz L.M."/>
            <person name="Smith W."/>
            <person name="Southgate A."/>
            <person name="Vilcinskas A."/>
            <person name="Vogt R."/>
            <person name="Wang P."/>
            <person name="Werren J."/>
            <person name="Yu X.Q."/>
            <person name="Zhou J.J."/>
            <person name="Brown S.J."/>
            <person name="Scherer S.E."/>
            <person name="Richards S."/>
            <person name="Blissard G.W."/>
        </authorList>
    </citation>
    <scope>NUCLEOTIDE SEQUENCE</scope>
</reference>
<dbReference type="PROSITE" id="PS50850">
    <property type="entry name" value="MFS"/>
    <property type="match status" value="1"/>
</dbReference>
<feature type="transmembrane region" description="Helical" evidence="5">
    <location>
        <begin position="530"/>
        <end position="554"/>
    </location>
</feature>
<reference evidence="7" key="2">
    <citation type="submission" date="2020-12" db="EMBL/GenBank/DDBJ databases">
        <authorList>
            <person name="Kanost M."/>
        </authorList>
    </citation>
    <scope>NUCLEOTIDE SEQUENCE</scope>
</reference>
<keyword evidence="8" id="KW-1185">Reference proteome</keyword>
<dbReference type="InterPro" id="IPR020846">
    <property type="entry name" value="MFS_dom"/>
</dbReference>
<protein>
    <recommendedName>
        <fullName evidence="6">Major facilitator superfamily (MFS) profile domain-containing protein</fullName>
    </recommendedName>
</protein>
<evidence type="ECO:0000256" key="1">
    <source>
        <dbReference type="ARBA" id="ARBA00004141"/>
    </source>
</evidence>
<feature type="transmembrane region" description="Helical" evidence="5">
    <location>
        <begin position="505"/>
        <end position="524"/>
    </location>
</feature>
<feature type="domain" description="Major facilitator superfamily (MFS) profile" evidence="6">
    <location>
        <begin position="203"/>
        <end position="598"/>
    </location>
</feature>
<proteinExistence type="predicted"/>
<evidence type="ECO:0000256" key="4">
    <source>
        <dbReference type="ARBA" id="ARBA00023136"/>
    </source>
</evidence>
<evidence type="ECO:0000256" key="2">
    <source>
        <dbReference type="ARBA" id="ARBA00022692"/>
    </source>
</evidence>
<feature type="transmembrane region" description="Helical" evidence="5">
    <location>
        <begin position="477"/>
        <end position="498"/>
    </location>
</feature>
<dbReference type="AlphaFoldDB" id="A0A922CLI2"/>
<feature type="transmembrane region" description="Helical" evidence="5">
    <location>
        <begin position="328"/>
        <end position="352"/>
    </location>
</feature>
<evidence type="ECO:0000259" key="6">
    <source>
        <dbReference type="PROSITE" id="PS50850"/>
    </source>
</evidence>
<dbReference type="PANTHER" id="PTHR24064">
    <property type="entry name" value="SOLUTE CARRIER FAMILY 22 MEMBER"/>
    <property type="match status" value="1"/>
</dbReference>
<dbReference type="GO" id="GO:0022857">
    <property type="term" value="F:transmembrane transporter activity"/>
    <property type="evidence" value="ECO:0007669"/>
    <property type="project" value="InterPro"/>
</dbReference>
<dbReference type="EMBL" id="JH668391">
    <property type="protein sequence ID" value="KAG6450667.1"/>
    <property type="molecule type" value="Genomic_DNA"/>
</dbReference>
<keyword evidence="4 5" id="KW-0472">Membrane</keyword>
<evidence type="ECO:0000313" key="7">
    <source>
        <dbReference type="EMBL" id="KAG6450667.1"/>
    </source>
</evidence>
<comment type="caution">
    <text evidence="7">The sequence shown here is derived from an EMBL/GenBank/DDBJ whole genome shotgun (WGS) entry which is preliminary data.</text>
</comment>
<dbReference type="InterPro" id="IPR005828">
    <property type="entry name" value="MFS_sugar_transport-like"/>
</dbReference>